<keyword evidence="1" id="KW-0808">Transferase</keyword>
<feature type="domain" description="Peptidase M28" evidence="3">
    <location>
        <begin position="94"/>
        <end position="303"/>
    </location>
</feature>
<keyword evidence="2" id="KW-0012">Acyltransferase</keyword>
<reference evidence="4" key="1">
    <citation type="submission" date="2018-06" db="EMBL/GenBank/DDBJ databases">
        <authorList>
            <person name="Zhirakovskaya E."/>
        </authorList>
    </citation>
    <scope>NUCLEOTIDE SEQUENCE</scope>
</reference>
<dbReference type="EMBL" id="UOGG01000092">
    <property type="protein sequence ID" value="VAX29761.1"/>
    <property type="molecule type" value="Genomic_DNA"/>
</dbReference>
<dbReference type="AlphaFoldDB" id="A0A3B1CTF0"/>
<organism evidence="4">
    <name type="scientific">hydrothermal vent metagenome</name>
    <dbReference type="NCBI Taxonomy" id="652676"/>
    <lineage>
        <taxon>unclassified sequences</taxon>
        <taxon>metagenomes</taxon>
        <taxon>ecological metagenomes</taxon>
    </lineage>
</organism>
<evidence type="ECO:0000259" key="3">
    <source>
        <dbReference type="Pfam" id="PF04389"/>
    </source>
</evidence>
<dbReference type="Pfam" id="PF04389">
    <property type="entry name" value="Peptidase_M28"/>
    <property type="match status" value="1"/>
</dbReference>
<evidence type="ECO:0000256" key="1">
    <source>
        <dbReference type="ARBA" id="ARBA00022679"/>
    </source>
</evidence>
<dbReference type="PANTHER" id="PTHR12283:SF6">
    <property type="entry name" value="GLUTAMINYL-PEPTIDE CYCLOTRANSFERASE-RELATED"/>
    <property type="match status" value="1"/>
</dbReference>
<dbReference type="PANTHER" id="PTHR12283">
    <property type="entry name" value="GLUTAMINYL-PEPTIDE CYCLOTRANSFERASE"/>
    <property type="match status" value="1"/>
</dbReference>
<sequence>MRKMMRFALLLAILPAIFGVGAGDARAENLQSYSESAWKYLKTLTGFGPRNYGSFGYQRTIDLIQKVGAEYADGVDVQTFAFSTAKGKILQMSNIRLRFKGTQKGPAVLIGAHFDTRPFADEETNPVLKSRPILGANDGGSGTAVALALARYLKNNRDRRDVDLVFFDGEDYGAKGSGENLLGSTHYASQLRAMNRDEWPYCVIIIDMVADRNLEIFKETHSMKSASWLVDLIYGTAEKMSVTQFRSASKYTIFDDHYPFIGLGVPSVVLIDFDYPNWHRLTDTLDKCSPESMFAVFRVMAAVIGKI</sequence>
<evidence type="ECO:0000313" key="4">
    <source>
        <dbReference type="EMBL" id="VAX29761.1"/>
    </source>
</evidence>
<dbReference type="Gene3D" id="3.40.630.10">
    <property type="entry name" value="Zn peptidases"/>
    <property type="match status" value="1"/>
</dbReference>
<dbReference type="GO" id="GO:0016603">
    <property type="term" value="F:glutaminyl-peptide cyclotransferase activity"/>
    <property type="evidence" value="ECO:0007669"/>
    <property type="project" value="TreeGrafter"/>
</dbReference>
<dbReference type="SUPFAM" id="SSF53187">
    <property type="entry name" value="Zn-dependent exopeptidases"/>
    <property type="match status" value="1"/>
</dbReference>
<name>A0A3B1CTF0_9ZZZZ</name>
<dbReference type="InterPro" id="IPR007484">
    <property type="entry name" value="Peptidase_M28"/>
</dbReference>
<protein>
    <recommendedName>
        <fullName evidence="3">Peptidase M28 domain-containing protein</fullName>
    </recommendedName>
</protein>
<evidence type="ECO:0000256" key="2">
    <source>
        <dbReference type="ARBA" id="ARBA00023315"/>
    </source>
</evidence>
<accession>A0A3B1CTF0</accession>
<gene>
    <name evidence="4" type="ORF">MNBD_NITROSPINAE05-533</name>
</gene>
<dbReference type="InterPro" id="IPR040234">
    <property type="entry name" value="QC/QCL"/>
</dbReference>
<proteinExistence type="predicted"/>
<dbReference type="GO" id="GO:0008270">
    <property type="term" value="F:zinc ion binding"/>
    <property type="evidence" value="ECO:0007669"/>
    <property type="project" value="TreeGrafter"/>
</dbReference>